<proteinExistence type="inferred from homology"/>
<sequence>MARSSTIREALTFDDVLLVPAESSVLPNEVDTRTRLTKTIELGIPLMSSAMDTVTESSLAIAMAQAGGIGVVHRNLTIEQQAEEVRKVKRYESGMVVNPITITPGQTLADALQLMADYRISGIPVVESHDSRGSGKLVGILTNRDVRFATNPNQPVSELMTKDVVSVREGVSQDEAKRLLHQHRIEKLLVVDEAHRCIGLVTVKDIEKAQAYPNACKDAHGRLRVAAATGTGSDGLRRAEALFDAGVDVLVVDTAHGHSLKVLDQVRAARNMSNYTQVIAGNVATAEAAKALVDAGADAVKVGIGPGSICTTRIVAGVGVPQLTAIMDVVEACEKMGIPVIADGGIKFSGDLAKAIAAGASVAMLGSLFAGTDESPGEVILYQGRSYKSYRGMGSVGAMARGSADRYFQQEVSTMKLVPEGVEGRVPYKGPVSAVIHQLVGGLRAAMGYTGSQSIAEMQTKCEFVRITNAGLRESHVHDITITNESPNYRQG</sequence>
<organism evidence="22 23">
    <name type="scientific">Azospirillum brasilense</name>
    <dbReference type="NCBI Taxonomy" id="192"/>
    <lineage>
        <taxon>Bacteria</taxon>
        <taxon>Pseudomonadati</taxon>
        <taxon>Pseudomonadota</taxon>
        <taxon>Alphaproteobacteria</taxon>
        <taxon>Rhodospirillales</taxon>
        <taxon>Azospirillaceae</taxon>
        <taxon>Azospirillum</taxon>
    </lineage>
</organism>
<evidence type="ECO:0000256" key="9">
    <source>
        <dbReference type="ARBA" id="ARBA00023002"/>
    </source>
</evidence>
<dbReference type="UniPathway" id="UPA00601">
    <property type="reaction ID" value="UER00295"/>
</dbReference>
<keyword evidence="10 13" id="KW-0520">NAD</keyword>
<evidence type="ECO:0000256" key="2">
    <source>
        <dbReference type="ARBA" id="ARBA00005502"/>
    </source>
</evidence>
<evidence type="ECO:0000256" key="16">
    <source>
        <dbReference type="PIRSR" id="PIRSR000130-3"/>
    </source>
</evidence>
<comment type="caution">
    <text evidence="13">Lacks conserved residue(s) required for the propagation of feature annotation.</text>
</comment>
<keyword evidence="11 18" id="KW-0129">CBS domain</keyword>
<feature type="domain" description="CBS" evidence="21">
    <location>
        <begin position="95"/>
        <end position="158"/>
    </location>
</feature>
<dbReference type="Pfam" id="PF00478">
    <property type="entry name" value="IMPDH"/>
    <property type="match status" value="1"/>
</dbReference>
<comment type="catalytic activity">
    <reaction evidence="12 13 20">
        <text>IMP + NAD(+) + H2O = XMP + NADH + H(+)</text>
        <dbReference type="Rhea" id="RHEA:11708"/>
        <dbReference type="ChEBI" id="CHEBI:15377"/>
        <dbReference type="ChEBI" id="CHEBI:15378"/>
        <dbReference type="ChEBI" id="CHEBI:57464"/>
        <dbReference type="ChEBI" id="CHEBI:57540"/>
        <dbReference type="ChEBI" id="CHEBI:57945"/>
        <dbReference type="ChEBI" id="CHEBI:58053"/>
        <dbReference type="EC" id="1.1.1.205"/>
    </reaction>
</comment>
<feature type="binding site" evidence="13 15">
    <location>
        <position position="308"/>
    </location>
    <ligand>
        <name>IMP</name>
        <dbReference type="ChEBI" id="CHEBI:58053"/>
    </ligand>
</feature>
<evidence type="ECO:0000256" key="14">
    <source>
        <dbReference type="PIRSR" id="PIRSR000130-1"/>
    </source>
</evidence>
<dbReference type="FunFam" id="3.20.20.70:FF:000003">
    <property type="entry name" value="GMP reductase"/>
    <property type="match status" value="1"/>
</dbReference>
<feature type="binding site" description="in other chain" evidence="13 17">
    <location>
        <position position="307"/>
    </location>
    <ligand>
        <name>K(+)</name>
        <dbReference type="ChEBI" id="CHEBI:29103"/>
        <note>ligand shared between two tetrameric partners</note>
    </ligand>
</feature>
<evidence type="ECO:0000259" key="21">
    <source>
        <dbReference type="PROSITE" id="PS51371"/>
    </source>
</evidence>
<evidence type="ECO:0000256" key="6">
    <source>
        <dbReference type="ARBA" id="ARBA00022749"/>
    </source>
</evidence>
<gene>
    <name evidence="13 22" type="primary">guaB</name>
    <name evidence="22" type="ORF">D3867_22270</name>
</gene>
<comment type="pathway">
    <text evidence="13 20">Purine metabolism; XMP biosynthesis via de novo pathway; XMP from IMP: step 1/1.</text>
</comment>
<dbReference type="PROSITE" id="PS00487">
    <property type="entry name" value="IMP_DH_GMP_RED"/>
    <property type="match status" value="1"/>
</dbReference>
<comment type="subunit">
    <text evidence="3 13">Homotetramer.</text>
</comment>
<keyword evidence="8 13" id="KW-0630">Potassium</keyword>
<feature type="binding site" evidence="13">
    <location>
        <position position="474"/>
    </location>
    <ligand>
        <name>K(+)</name>
        <dbReference type="ChEBI" id="CHEBI:29103"/>
        <note>ligand shared between two tetrameric partners</note>
    </ligand>
</feature>
<evidence type="ECO:0000256" key="4">
    <source>
        <dbReference type="ARBA" id="ARBA00022723"/>
    </source>
</evidence>
<evidence type="ECO:0000256" key="8">
    <source>
        <dbReference type="ARBA" id="ARBA00022958"/>
    </source>
</evidence>
<keyword evidence="6 13" id="KW-0332">GMP biosynthesis</keyword>
<keyword evidence="5" id="KW-0677">Repeat</keyword>
<dbReference type="SUPFAM" id="SSF51412">
    <property type="entry name" value="Inosine monophosphate dehydrogenase (IMPDH)"/>
    <property type="match status" value="1"/>
</dbReference>
<dbReference type="InterPro" id="IPR015875">
    <property type="entry name" value="IMP_DH/GMP_Rdtase_CS"/>
</dbReference>
<keyword evidence="22" id="KW-0614">Plasmid</keyword>
<dbReference type="InterPro" id="IPR001093">
    <property type="entry name" value="IMP_DH_GMPRt"/>
</dbReference>
<feature type="binding site" evidence="16">
    <location>
        <begin position="253"/>
        <end position="255"/>
    </location>
    <ligand>
        <name>NAD(+)</name>
        <dbReference type="ChEBI" id="CHEBI:57540"/>
    </ligand>
</feature>
<keyword evidence="4 13" id="KW-0479">Metal-binding</keyword>
<evidence type="ECO:0000256" key="1">
    <source>
        <dbReference type="ARBA" id="ARBA00001958"/>
    </source>
</evidence>
<evidence type="ECO:0000256" key="17">
    <source>
        <dbReference type="PIRSR" id="PIRSR000130-4"/>
    </source>
</evidence>
<dbReference type="EMBL" id="CP032331">
    <property type="protein sequence ID" value="QCO04623.1"/>
    <property type="molecule type" value="Genomic_DNA"/>
</dbReference>
<evidence type="ECO:0000256" key="3">
    <source>
        <dbReference type="ARBA" id="ARBA00011881"/>
    </source>
</evidence>
<feature type="binding site" description="in other chain" evidence="13 17">
    <location>
        <position position="310"/>
    </location>
    <ligand>
        <name>K(+)</name>
        <dbReference type="ChEBI" id="CHEBI:29103"/>
        <note>ligand shared between two tetrameric partners</note>
    </ligand>
</feature>
<evidence type="ECO:0000256" key="20">
    <source>
        <dbReference type="RuleBase" id="RU003928"/>
    </source>
</evidence>
<evidence type="ECO:0000313" key="23">
    <source>
        <dbReference type="Proteomes" id="UP000298596"/>
    </source>
</evidence>
<evidence type="ECO:0000256" key="19">
    <source>
        <dbReference type="RuleBase" id="RU003927"/>
    </source>
</evidence>
<dbReference type="SUPFAM" id="SSF54631">
    <property type="entry name" value="CBS-domain pair"/>
    <property type="match status" value="1"/>
</dbReference>
<accession>A0A4D8Q5E1</accession>
<dbReference type="SMART" id="SM01240">
    <property type="entry name" value="IMPDH"/>
    <property type="match status" value="1"/>
</dbReference>
<dbReference type="Gene3D" id="3.20.20.70">
    <property type="entry name" value="Aldolase class I"/>
    <property type="match status" value="1"/>
</dbReference>
<feature type="active site" description="Proton acceptor" evidence="13 14">
    <location>
        <position position="406"/>
    </location>
</feature>
<name>A0A4D8Q5E1_AZOBR</name>
<feature type="binding site" evidence="13 15">
    <location>
        <begin position="343"/>
        <end position="345"/>
    </location>
    <ligand>
        <name>IMP</name>
        <dbReference type="ChEBI" id="CHEBI:58053"/>
    </ligand>
</feature>
<evidence type="ECO:0000256" key="18">
    <source>
        <dbReference type="PROSITE-ProRule" id="PRU00703"/>
    </source>
</evidence>
<dbReference type="NCBIfam" id="TIGR01302">
    <property type="entry name" value="IMP_dehydrog"/>
    <property type="match status" value="1"/>
</dbReference>
<dbReference type="GO" id="GO:0000166">
    <property type="term" value="F:nucleotide binding"/>
    <property type="evidence" value="ECO:0007669"/>
    <property type="project" value="UniProtKB-UniRule"/>
</dbReference>
<feature type="binding site" evidence="13 15">
    <location>
        <position position="420"/>
    </location>
    <ligand>
        <name>IMP</name>
        <dbReference type="ChEBI" id="CHEBI:58053"/>
    </ligand>
</feature>
<dbReference type="PANTHER" id="PTHR11911:SF111">
    <property type="entry name" value="INOSINE-5'-MONOPHOSPHATE DEHYDROGENASE"/>
    <property type="match status" value="1"/>
</dbReference>
<comment type="cofactor">
    <cofactor evidence="1 13">
        <name>K(+)</name>
        <dbReference type="ChEBI" id="CHEBI:29103"/>
    </cofactor>
</comment>
<feature type="active site" description="Thioimidate intermediate" evidence="13 14">
    <location>
        <position position="310"/>
    </location>
</feature>
<comment type="function">
    <text evidence="13">Catalyzes the conversion of inosine 5'-phosphate (IMP) to xanthosine 5'-phosphate (XMP), the first committed and rate-limiting step in the de novo synthesis of guanine nucleotides, and therefore plays an important role in the regulation of cell growth.</text>
</comment>
<evidence type="ECO:0000256" key="5">
    <source>
        <dbReference type="ARBA" id="ARBA00022737"/>
    </source>
</evidence>
<dbReference type="CDD" id="cd04601">
    <property type="entry name" value="CBS_pair_IMPDH"/>
    <property type="match status" value="1"/>
</dbReference>
<dbReference type="SMART" id="SM00116">
    <property type="entry name" value="CBS"/>
    <property type="match status" value="2"/>
</dbReference>
<dbReference type="GO" id="GO:0003938">
    <property type="term" value="F:IMP dehydrogenase activity"/>
    <property type="evidence" value="ECO:0007669"/>
    <property type="project" value="UniProtKB-UniRule"/>
</dbReference>
<dbReference type="CDD" id="cd00381">
    <property type="entry name" value="IMPDH"/>
    <property type="match status" value="1"/>
</dbReference>
<evidence type="ECO:0000256" key="12">
    <source>
        <dbReference type="ARBA" id="ARBA00048028"/>
    </source>
</evidence>
<feature type="binding site" description="in other chain" evidence="13 17">
    <location>
        <position position="305"/>
    </location>
    <ligand>
        <name>K(+)</name>
        <dbReference type="ChEBI" id="CHEBI:29103"/>
        <note>ligand shared between two tetrameric partners</note>
    </ligand>
</feature>
<keyword evidence="9 13" id="KW-0560">Oxidoreductase</keyword>
<evidence type="ECO:0000256" key="11">
    <source>
        <dbReference type="ARBA" id="ARBA00023122"/>
    </source>
</evidence>
<feature type="binding site" evidence="13">
    <location>
        <position position="476"/>
    </location>
    <ligand>
        <name>K(+)</name>
        <dbReference type="ChEBI" id="CHEBI:29103"/>
        <note>ligand shared between two tetrameric partners</note>
    </ligand>
</feature>
<dbReference type="InterPro" id="IPR005990">
    <property type="entry name" value="IMP_DH"/>
</dbReference>
<evidence type="ECO:0000256" key="7">
    <source>
        <dbReference type="ARBA" id="ARBA00022755"/>
    </source>
</evidence>
<feature type="binding site" evidence="13">
    <location>
        <position position="475"/>
    </location>
    <ligand>
        <name>K(+)</name>
        <dbReference type="ChEBI" id="CHEBI:29103"/>
        <note>ligand shared between two tetrameric partners</note>
    </ligand>
</feature>
<dbReference type="InterPro" id="IPR000644">
    <property type="entry name" value="CBS_dom"/>
</dbReference>
<reference evidence="22 23" key="1">
    <citation type="submission" date="2018-09" db="EMBL/GenBank/DDBJ databases">
        <title>Whole genome based analysis of evolution and adaptive divergence in Indian and Brazilian strains of Azospirillum brasilense.</title>
        <authorList>
            <person name="Singh C."/>
            <person name="Tripathi A.K."/>
        </authorList>
    </citation>
    <scope>NUCLEOTIDE SEQUENCE [LARGE SCALE GENOMIC DNA]</scope>
    <source>
        <strain evidence="22 23">MTCC4036</strain>
        <plasmid evidence="22 23">p1</plasmid>
    </source>
</reference>
<dbReference type="HAMAP" id="MF_01964">
    <property type="entry name" value="IMPDH"/>
    <property type="match status" value="1"/>
</dbReference>
<comment type="similarity">
    <text evidence="2 13 19">Belongs to the IMPDH/GMPR family.</text>
</comment>
<feature type="binding site" evidence="13">
    <location>
        <position position="253"/>
    </location>
    <ligand>
        <name>NAD(+)</name>
        <dbReference type="ChEBI" id="CHEBI:57540"/>
    </ligand>
</feature>
<comment type="activity regulation">
    <text evidence="13">Mycophenolic acid (MPA) is a non-competitive inhibitor that prevents formation of the closed enzyme conformation by binding to the same site as the amobile flap. In contrast, mizoribine monophosphate (MZP) is a competitive inhibitor that induces the closed conformation. MPA is a potent inhibitor of mammalian IMPDHs but a poor inhibitor of the bacterial enzymes. MZP is a more potent inhibitor of bacterial IMPDH.</text>
</comment>
<dbReference type="EC" id="1.1.1.205" evidence="13 20"/>
<feature type="binding site" evidence="13 16">
    <location>
        <begin position="303"/>
        <end position="305"/>
    </location>
    <ligand>
        <name>NAD(+)</name>
        <dbReference type="ChEBI" id="CHEBI:57540"/>
    </ligand>
</feature>
<dbReference type="PROSITE" id="PS51371">
    <property type="entry name" value="CBS"/>
    <property type="match status" value="2"/>
</dbReference>
<dbReference type="GO" id="GO:0046872">
    <property type="term" value="F:metal ion binding"/>
    <property type="evidence" value="ECO:0007669"/>
    <property type="project" value="UniProtKB-UniRule"/>
</dbReference>
<evidence type="ECO:0000256" key="10">
    <source>
        <dbReference type="ARBA" id="ARBA00023027"/>
    </source>
</evidence>
<dbReference type="PANTHER" id="PTHR11911">
    <property type="entry name" value="INOSINE-5-MONOPHOSPHATE DEHYDROGENASE RELATED"/>
    <property type="match status" value="1"/>
</dbReference>
<dbReference type="InterPro" id="IPR046342">
    <property type="entry name" value="CBS_dom_sf"/>
</dbReference>
<protein>
    <recommendedName>
        <fullName evidence="13 20">Inosine-5'-monophosphate dehydrogenase</fullName>
        <shortName evidence="13">IMP dehydrogenase</shortName>
        <shortName evidence="13">IMPD</shortName>
        <shortName evidence="13">IMPDH</shortName>
        <ecNumber evidence="13 20">1.1.1.205</ecNumber>
    </recommendedName>
</protein>
<geneLocation type="plasmid" evidence="22">
    <name>p1</name>
</geneLocation>
<dbReference type="GO" id="GO:0006177">
    <property type="term" value="P:GMP biosynthetic process"/>
    <property type="evidence" value="ECO:0007669"/>
    <property type="project" value="UniProtKB-UniRule"/>
</dbReference>
<dbReference type="Proteomes" id="UP000298596">
    <property type="component" value="Plasmid p1"/>
</dbReference>
<dbReference type="PIRSF" id="PIRSF000130">
    <property type="entry name" value="IMPDH"/>
    <property type="match status" value="1"/>
</dbReference>
<feature type="domain" description="CBS" evidence="21">
    <location>
        <begin position="160"/>
        <end position="216"/>
    </location>
</feature>
<dbReference type="AlphaFoldDB" id="A0A4D8Q5E1"/>
<dbReference type="GO" id="GO:0006183">
    <property type="term" value="P:GTP biosynthetic process"/>
    <property type="evidence" value="ECO:0007669"/>
    <property type="project" value="TreeGrafter"/>
</dbReference>
<dbReference type="Pfam" id="PF00571">
    <property type="entry name" value="CBS"/>
    <property type="match status" value="2"/>
</dbReference>
<feature type="binding site" evidence="13 15">
    <location>
        <begin position="390"/>
        <end position="394"/>
    </location>
    <ligand>
        <name>IMP</name>
        <dbReference type="ChEBI" id="CHEBI:58053"/>
    </ligand>
</feature>
<evidence type="ECO:0000256" key="13">
    <source>
        <dbReference type="HAMAP-Rule" id="MF_01964"/>
    </source>
</evidence>
<evidence type="ECO:0000313" key="22">
    <source>
        <dbReference type="EMBL" id="QCO04623.1"/>
    </source>
</evidence>
<feature type="binding site" evidence="13 15">
    <location>
        <begin position="366"/>
        <end position="367"/>
    </location>
    <ligand>
        <name>IMP</name>
        <dbReference type="ChEBI" id="CHEBI:58053"/>
    </ligand>
</feature>
<evidence type="ECO:0000256" key="15">
    <source>
        <dbReference type="PIRSR" id="PIRSR000130-2"/>
    </source>
</evidence>
<dbReference type="InterPro" id="IPR013785">
    <property type="entry name" value="Aldolase_TIM"/>
</dbReference>
<keyword evidence="7 13" id="KW-0658">Purine biosynthesis</keyword>